<protein>
    <submittedName>
        <fullName evidence="1">Uncharacterized protein</fullName>
    </submittedName>
</protein>
<reference evidence="1 2" key="1">
    <citation type="submission" date="2017-05" db="EMBL/GenBank/DDBJ databases">
        <title>Genome sequence of Candidatus Fukatsuia symbiotica and Candidatus Hamiltonella defensa from Acyrthosiphon pisum strain 5D.</title>
        <authorList>
            <person name="Patel V.A."/>
            <person name="Chevignon G."/>
            <person name="Russell J.A."/>
            <person name="Oliver K.M."/>
        </authorList>
    </citation>
    <scope>NUCLEOTIDE SEQUENCE [LARGE SCALE GENOMIC DNA]</scope>
    <source>
        <strain evidence="1 2">5D</strain>
    </source>
</reference>
<organism evidence="1 2">
    <name type="scientific">Candidatus Fukatsuia symbiotica</name>
    <dbReference type="NCBI Taxonomy" id="1878942"/>
    <lineage>
        <taxon>Bacteria</taxon>
        <taxon>Pseudomonadati</taxon>
        <taxon>Pseudomonadota</taxon>
        <taxon>Gammaproteobacteria</taxon>
        <taxon>Enterobacterales</taxon>
        <taxon>Yersiniaceae</taxon>
        <taxon>Candidatus Fukatsuia</taxon>
    </lineage>
</organism>
<name>A0A2U8I3I0_9GAMM</name>
<dbReference type="Proteomes" id="UP000261875">
    <property type="component" value="Chromosome"/>
</dbReference>
<dbReference type="OrthoDB" id="9816400at2"/>
<dbReference type="EMBL" id="CP021659">
    <property type="protein sequence ID" value="AWK13671.1"/>
    <property type="molecule type" value="Genomic_DNA"/>
</dbReference>
<proteinExistence type="predicted"/>
<evidence type="ECO:0000313" key="1">
    <source>
        <dbReference type="EMBL" id="AWK13671.1"/>
    </source>
</evidence>
<dbReference type="KEGG" id="fsm:CCS41_02880"/>
<accession>A0A2U8I3I0</accession>
<evidence type="ECO:0000313" key="2">
    <source>
        <dbReference type="Proteomes" id="UP000261875"/>
    </source>
</evidence>
<dbReference type="AlphaFoldDB" id="A0A2U8I3I0"/>
<dbReference type="RefSeq" id="WP_072550949.1">
    <property type="nucleotide sequence ID" value="NZ_CP021659.1"/>
</dbReference>
<keyword evidence="2" id="KW-1185">Reference proteome</keyword>
<sequence length="251" mass="27845">MKSMNVPLAEKNSSDLSTVRLFRIITDLPENHPQIVTRDKFHIIDPVKDANRQHVSSSRIEVGYDVDKQLFFRLETKPDADGQVLFLRELKHDANGQLTYHTVVSHKYDADRQFIGSSYVERKYDADGQLLFQLEAELDANGELVNYGVTKSQHDAGGRLIGYTESQYGDTNHQLLSQSELDAHGQLIIHSKSECDSSNKLVEAIHNWANIGEISGSFVVAGASILIGLSAAVADVSATIATRLLHLTMAR</sequence>
<gene>
    <name evidence="1" type="ORF">CCS41_02880</name>
</gene>